<evidence type="ECO:0000313" key="3">
    <source>
        <dbReference type="Proteomes" id="UP000634139"/>
    </source>
</evidence>
<proteinExistence type="predicted"/>
<dbReference type="RefSeq" id="WP_189538525.1">
    <property type="nucleotide sequence ID" value="NZ_BMZD01000001.1"/>
</dbReference>
<evidence type="ECO:0000313" key="2">
    <source>
        <dbReference type="EMBL" id="GGZ86674.1"/>
    </source>
</evidence>
<feature type="chain" id="PRO_5037915930" evidence="1">
    <location>
        <begin position="21"/>
        <end position="177"/>
    </location>
</feature>
<comment type="caution">
    <text evidence="2">The sequence shown here is derived from an EMBL/GenBank/DDBJ whole genome shotgun (WGS) entry which is preliminary data.</text>
</comment>
<dbReference type="Proteomes" id="UP000634139">
    <property type="component" value="Unassembled WGS sequence"/>
</dbReference>
<sequence length="177" mass="18926">MTRLPRSLVPLVMLTLGALAAPAAARNKDVSTPPPPVFQAVLDCKSVADPAERLACYDRTVGAMATARDAKDLVIADRETMREARRGLFGLSLPSIKLFGGGDSEDVKAIESTIESTYPARDGQAVFVLADGARWKQIAGRPVYAKRGDPIVIETASLGSYFAKVGKGQNARVIRIQ</sequence>
<dbReference type="EMBL" id="BMZD01000001">
    <property type="protein sequence ID" value="GGZ86674.1"/>
    <property type="molecule type" value="Genomic_DNA"/>
</dbReference>
<keyword evidence="1" id="KW-0732">Signal</keyword>
<organism evidence="2 3">
    <name type="scientific">Novosphingobium arvoryzae</name>
    <dbReference type="NCBI Taxonomy" id="1256514"/>
    <lineage>
        <taxon>Bacteria</taxon>
        <taxon>Pseudomonadati</taxon>
        <taxon>Pseudomonadota</taxon>
        <taxon>Alphaproteobacteria</taxon>
        <taxon>Sphingomonadales</taxon>
        <taxon>Sphingomonadaceae</taxon>
        <taxon>Novosphingobium</taxon>
    </lineage>
</organism>
<reference evidence="2" key="2">
    <citation type="submission" date="2020-09" db="EMBL/GenBank/DDBJ databases">
        <authorList>
            <person name="Sun Q."/>
            <person name="Kim S."/>
        </authorList>
    </citation>
    <scope>NUCLEOTIDE SEQUENCE</scope>
    <source>
        <strain evidence="2">KCTC 32422</strain>
    </source>
</reference>
<name>A0A918VC08_9SPHN</name>
<keyword evidence="3" id="KW-1185">Reference proteome</keyword>
<dbReference type="AlphaFoldDB" id="A0A918VC08"/>
<accession>A0A918VC08</accession>
<feature type="signal peptide" evidence="1">
    <location>
        <begin position="1"/>
        <end position="20"/>
    </location>
</feature>
<reference evidence="2" key="1">
    <citation type="journal article" date="2014" name="Int. J. Syst. Evol. Microbiol.">
        <title>Complete genome sequence of Corynebacterium casei LMG S-19264T (=DSM 44701T), isolated from a smear-ripened cheese.</title>
        <authorList>
            <consortium name="US DOE Joint Genome Institute (JGI-PGF)"/>
            <person name="Walter F."/>
            <person name="Albersmeier A."/>
            <person name="Kalinowski J."/>
            <person name="Ruckert C."/>
        </authorList>
    </citation>
    <scope>NUCLEOTIDE SEQUENCE</scope>
    <source>
        <strain evidence="2">KCTC 32422</strain>
    </source>
</reference>
<protein>
    <submittedName>
        <fullName evidence="2">Uncharacterized protein</fullName>
    </submittedName>
</protein>
<gene>
    <name evidence="2" type="ORF">GCM10011617_01610</name>
</gene>
<evidence type="ECO:0000256" key="1">
    <source>
        <dbReference type="SAM" id="SignalP"/>
    </source>
</evidence>